<keyword evidence="3" id="KW-0032">Aminotransferase</keyword>
<evidence type="ECO:0000256" key="1">
    <source>
        <dbReference type="ARBA" id="ARBA00009320"/>
    </source>
</evidence>
<organism evidence="3 4">
    <name type="scientific">Methylobacterium marchantiae</name>
    <dbReference type="NCBI Taxonomy" id="600331"/>
    <lineage>
        <taxon>Bacteria</taxon>
        <taxon>Pseudomonadati</taxon>
        <taxon>Pseudomonadota</taxon>
        <taxon>Alphaproteobacteria</taxon>
        <taxon>Hyphomicrobiales</taxon>
        <taxon>Methylobacteriaceae</taxon>
        <taxon>Methylobacterium</taxon>
    </lineage>
</organism>
<dbReference type="Gene3D" id="3.20.10.10">
    <property type="entry name" value="D-amino Acid Aminotransferase, subunit A, domain 2"/>
    <property type="match status" value="1"/>
</dbReference>
<protein>
    <recommendedName>
        <fullName evidence="2">Probable branched-chain-amino-acid aminotransferase</fullName>
    </recommendedName>
</protein>
<keyword evidence="3" id="KW-0808">Transferase</keyword>
<dbReference type="RefSeq" id="WP_238208333.1">
    <property type="nucleotide sequence ID" value="NZ_JBHTND010000006.1"/>
</dbReference>
<evidence type="ECO:0000313" key="3">
    <source>
        <dbReference type="EMBL" id="MFD1301264.1"/>
    </source>
</evidence>
<accession>A0ABW3WXB4</accession>
<sequence>MLWFDGALHEGTRHGFDLADRGLTLGDGIFDTALCLGGRIAFSEDHLARLVASAEALGFAIDRQTMEAGLEKIATAIGDGVIRTTVTRGSGPRGLAPPEPASPVWWINATPRRAGSGFAPVSLHPTAIRRNETSPGARIKTLGYLDAVLAAREARAQGFDEALFLNMRGRIACAGTGNLFAIIEGRLVTPPLSDGVLSGIVRARILGLADALGIGAEERSLDLDEVLGAEAVFMTNSLRGLSPVTAIGTTTFAGPHAIVAALSRALRALIAAECGVPPDLP</sequence>
<dbReference type="Proteomes" id="UP001597176">
    <property type="component" value="Unassembled WGS sequence"/>
</dbReference>
<dbReference type="SUPFAM" id="SSF56752">
    <property type="entry name" value="D-aminoacid aminotransferase-like PLP-dependent enzymes"/>
    <property type="match status" value="1"/>
</dbReference>
<dbReference type="PANTHER" id="PTHR42743:SF2">
    <property type="entry name" value="AMINODEOXYCHORISMATE LYASE"/>
    <property type="match status" value="1"/>
</dbReference>
<evidence type="ECO:0000313" key="4">
    <source>
        <dbReference type="Proteomes" id="UP001597176"/>
    </source>
</evidence>
<reference evidence="4" key="1">
    <citation type="journal article" date="2019" name="Int. J. Syst. Evol. Microbiol.">
        <title>The Global Catalogue of Microorganisms (GCM) 10K type strain sequencing project: providing services to taxonomists for standard genome sequencing and annotation.</title>
        <authorList>
            <consortium name="The Broad Institute Genomics Platform"/>
            <consortium name="The Broad Institute Genome Sequencing Center for Infectious Disease"/>
            <person name="Wu L."/>
            <person name="Ma J."/>
        </authorList>
    </citation>
    <scope>NUCLEOTIDE SEQUENCE [LARGE SCALE GENOMIC DNA]</scope>
    <source>
        <strain evidence="4">CCUG 56108</strain>
    </source>
</reference>
<comment type="similarity">
    <text evidence="1">Belongs to the class-IV pyridoxal-phosphate-dependent aminotransferase family.</text>
</comment>
<evidence type="ECO:0000256" key="2">
    <source>
        <dbReference type="ARBA" id="ARBA00014472"/>
    </source>
</evidence>
<dbReference type="InterPro" id="IPR043131">
    <property type="entry name" value="BCAT-like_N"/>
</dbReference>
<dbReference type="InterPro" id="IPR043132">
    <property type="entry name" value="BCAT-like_C"/>
</dbReference>
<dbReference type="PANTHER" id="PTHR42743">
    <property type="entry name" value="AMINO-ACID AMINOTRANSFERASE"/>
    <property type="match status" value="1"/>
</dbReference>
<dbReference type="EMBL" id="JBHTND010000006">
    <property type="protein sequence ID" value="MFD1301264.1"/>
    <property type="molecule type" value="Genomic_DNA"/>
</dbReference>
<comment type="caution">
    <text evidence="3">The sequence shown here is derived from an EMBL/GenBank/DDBJ whole genome shotgun (WGS) entry which is preliminary data.</text>
</comment>
<proteinExistence type="inferred from homology"/>
<dbReference type="InterPro" id="IPR050571">
    <property type="entry name" value="Class-IV_PLP-Dep_Aminotrnsfr"/>
</dbReference>
<dbReference type="Gene3D" id="3.30.470.10">
    <property type="match status" value="1"/>
</dbReference>
<name>A0ABW3WXB4_9HYPH</name>
<keyword evidence="4" id="KW-1185">Reference proteome</keyword>
<gene>
    <name evidence="3" type="ORF">ACFQ4G_06650</name>
</gene>
<dbReference type="Pfam" id="PF01063">
    <property type="entry name" value="Aminotran_4"/>
    <property type="match status" value="1"/>
</dbReference>
<dbReference type="InterPro" id="IPR036038">
    <property type="entry name" value="Aminotransferase-like"/>
</dbReference>
<dbReference type="GO" id="GO:0008483">
    <property type="term" value="F:transaminase activity"/>
    <property type="evidence" value="ECO:0007669"/>
    <property type="project" value="UniProtKB-KW"/>
</dbReference>
<dbReference type="InterPro" id="IPR001544">
    <property type="entry name" value="Aminotrans_IV"/>
</dbReference>